<dbReference type="Pfam" id="PF13116">
    <property type="entry name" value="YhdP"/>
    <property type="match status" value="1"/>
</dbReference>
<feature type="compositionally biased region" description="Basic and acidic residues" evidence="1">
    <location>
        <begin position="1115"/>
        <end position="1130"/>
    </location>
</feature>
<dbReference type="PANTHER" id="PTHR30441">
    <property type="entry name" value="DUF748 DOMAIN-CONTAINING PROTEIN"/>
    <property type="match status" value="1"/>
</dbReference>
<evidence type="ECO:0000256" key="1">
    <source>
        <dbReference type="SAM" id="MobiDB-lite"/>
    </source>
</evidence>
<evidence type="ECO:0000313" key="5">
    <source>
        <dbReference type="Proteomes" id="UP001595379"/>
    </source>
</evidence>
<keyword evidence="5" id="KW-1185">Reference proteome</keyword>
<dbReference type="InterPro" id="IPR025263">
    <property type="entry name" value="YhdP_central"/>
</dbReference>
<evidence type="ECO:0000256" key="2">
    <source>
        <dbReference type="SAM" id="Phobius"/>
    </source>
</evidence>
<accession>A0ABV6ZX69</accession>
<dbReference type="Proteomes" id="UP001595379">
    <property type="component" value="Unassembled WGS sequence"/>
</dbReference>
<keyword evidence="2" id="KW-0472">Membrane</keyword>
<evidence type="ECO:0000259" key="3">
    <source>
        <dbReference type="Pfam" id="PF13116"/>
    </source>
</evidence>
<feature type="region of interest" description="Disordered" evidence="1">
    <location>
        <begin position="1115"/>
        <end position="1154"/>
    </location>
</feature>
<organism evidence="4 5">
    <name type="scientific">Hyphobacterium vulgare</name>
    <dbReference type="NCBI Taxonomy" id="1736751"/>
    <lineage>
        <taxon>Bacteria</taxon>
        <taxon>Pseudomonadati</taxon>
        <taxon>Pseudomonadota</taxon>
        <taxon>Alphaproteobacteria</taxon>
        <taxon>Maricaulales</taxon>
        <taxon>Maricaulaceae</taxon>
        <taxon>Hyphobacterium</taxon>
    </lineage>
</organism>
<dbReference type="PANTHER" id="PTHR30441:SF8">
    <property type="entry name" value="DUF748 DOMAIN-CONTAINING PROTEIN"/>
    <property type="match status" value="1"/>
</dbReference>
<dbReference type="InterPro" id="IPR052894">
    <property type="entry name" value="AsmA-related"/>
</dbReference>
<reference evidence="5" key="1">
    <citation type="journal article" date="2019" name="Int. J. Syst. Evol. Microbiol.">
        <title>The Global Catalogue of Microorganisms (GCM) 10K type strain sequencing project: providing services to taxonomists for standard genome sequencing and annotation.</title>
        <authorList>
            <consortium name="The Broad Institute Genomics Platform"/>
            <consortium name="The Broad Institute Genome Sequencing Center for Infectious Disease"/>
            <person name="Wu L."/>
            <person name="Ma J."/>
        </authorList>
    </citation>
    <scope>NUCLEOTIDE SEQUENCE [LARGE SCALE GENOMIC DNA]</scope>
    <source>
        <strain evidence="5">KCTC 52487</strain>
    </source>
</reference>
<gene>
    <name evidence="4" type="ORF">ACFOOR_07760</name>
</gene>
<dbReference type="RefSeq" id="WP_343165576.1">
    <property type="nucleotide sequence ID" value="NZ_JBHRSV010000014.1"/>
</dbReference>
<feature type="transmembrane region" description="Helical" evidence="2">
    <location>
        <begin position="12"/>
        <end position="33"/>
    </location>
</feature>
<name>A0ABV6ZX69_9PROT</name>
<proteinExistence type="predicted"/>
<protein>
    <submittedName>
        <fullName evidence="4">AsmA-like C-terminal region-containing protein</fullName>
    </submittedName>
</protein>
<feature type="domain" description="YhdP central" evidence="3">
    <location>
        <begin position="351"/>
        <end position="765"/>
    </location>
</feature>
<dbReference type="EMBL" id="JBHRSV010000014">
    <property type="protein sequence ID" value="MFC2925998.1"/>
    <property type="molecule type" value="Genomic_DNA"/>
</dbReference>
<comment type="caution">
    <text evidence="4">The sequence shown here is derived from an EMBL/GenBank/DDBJ whole genome shotgun (WGS) entry which is preliminary data.</text>
</comment>
<keyword evidence="2" id="KW-0812">Transmembrane</keyword>
<keyword evidence="2" id="KW-1133">Transmembrane helix</keyword>
<sequence length="1154" mass="122020">MIRRSLRWSLIYIAEALALVLLVAIFAGGAALWRLSQGPVPLDIFREDAQQALAEMFEGDLVSLGRLEARYDATEGLILLRATDITVAESGGVVIARAPVIEAGLALDALILGRVQPVTVHVEGGIVSLVRRADGAVGAGLGPPEIVAASARPTGSALDTDAVLELLRDPARSPLLGRLRQLSIEDTSVHVQDAVNGFSWLIQDAGLLIERSEARLTVRLNGEFVTTAGLAPVEARVEAGADLETLLVEFRARNLFPRAVAPFSGPYAGLGALDAPLSVDLFASAARAEGVRAAEMTLEAGSGSIRFGDDNIGFDGARLDLGYDPELGEIALTRGMLTSEALTTGFSGRIHEMRGFADALPRRWRYELALTDGRIDLPGVFEAPPEWQRIAVSGSADAEALTTEFDAVELQLGNISAELTGGLVLREVAVGKWLPDIRLEGPIGGRIGPREVLAYWPIDLADGARVWVDEHVISGRLLNAQLALDIDGESIAAGIIPNDRLSLRFDFDDAAFHYITTMTPMTGASGSAVLYGNAFDLTLEEGRIGDMVMTEGFVDIPRLNPKGAVARFGGAGRAEAGDVLALIDQEPLHIPSDYGLDPASITGQGTMRFEIRRPMLSEVPIEDVHFDVEADFENISMPTGFGNTSLTGGTLHLTANNATLFAEGDANIGPSPAHIIWTEDLTMEAGEPSTRVVLRSTLDSRSFDDFGLPLRRYVDGPVAVVAETVGNGLEFSQIHLTSDLTDAVIEAPGNYWTKEAGAAATAELTFLAGDGGERIIDSFRLEGDGLELQASARFESDGRLVSADVPRLFVDGFVETGLSVSREGESGRLTLLAEGQYFNATGLFTDVLDATGEGGATPPLAIDVRLDRVSTTETSAYEEVVLTWRSDGAGNDSLMVTGEAPEGQFTGQMTGTGLGEMRRFWIEAPNFGRMLQIFGLYDNVDGGALRLEGALPPPGEEGTTNLRVEAGNFTLVRMPVLARILAAGSLEGLSALLNGGGIPFETLEADLTLREGVLGIANARAAGPALGVTVDGTVDLDEEVMGLDGVLAPSYGLNSLFGNLPLVGGLLVSREGEGVIGITFSVSGPFDQPTVFANPLSALVPGVLRRMFEGTAAERAARVRAEQQAERDALNAEPEAPDAPPGAVDDVPPPAEPD</sequence>
<evidence type="ECO:0000313" key="4">
    <source>
        <dbReference type="EMBL" id="MFC2925998.1"/>
    </source>
</evidence>